<comment type="similarity">
    <text evidence="1 4">Belongs to the thiolase-like superfamily. Thiolase family.</text>
</comment>
<reference evidence="8" key="1">
    <citation type="journal article" date="2019" name="Int. J. Syst. Evol. Microbiol.">
        <title>The Global Catalogue of Microorganisms (GCM) 10K type strain sequencing project: providing services to taxonomists for standard genome sequencing and annotation.</title>
        <authorList>
            <consortium name="The Broad Institute Genomics Platform"/>
            <consortium name="The Broad Institute Genome Sequencing Center for Infectious Disease"/>
            <person name="Wu L."/>
            <person name="Ma J."/>
        </authorList>
    </citation>
    <scope>NUCLEOTIDE SEQUENCE [LARGE SCALE GENOMIC DNA]</scope>
    <source>
        <strain evidence="8">JCM 17906</strain>
    </source>
</reference>
<dbReference type="Proteomes" id="UP001501598">
    <property type="component" value="Unassembled WGS sequence"/>
</dbReference>
<dbReference type="InterPro" id="IPR016039">
    <property type="entry name" value="Thiolase-like"/>
</dbReference>
<organism evidence="7 8">
    <name type="scientific">Pseudonocardia xishanensis</name>
    <dbReference type="NCBI Taxonomy" id="630995"/>
    <lineage>
        <taxon>Bacteria</taxon>
        <taxon>Bacillati</taxon>
        <taxon>Actinomycetota</taxon>
        <taxon>Actinomycetes</taxon>
        <taxon>Pseudonocardiales</taxon>
        <taxon>Pseudonocardiaceae</taxon>
        <taxon>Pseudonocardia</taxon>
    </lineage>
</organism>
<evidence type="ECO:0000256" key="2">
    <source>
        <dbReference type="ARBA" id="ARBA00022679"/>
    </source>
</evidence>
<protein>
    <submittedName>
        <fullName evidence="7">Acetyl-CoA C-acyltransferase</fullName>
    </submittedName>
</protein>
<evidence type="ECO:0000259" key="6">
    <source>
        <dbReference type="Pfam" id="PF02803"/>
    </source>
</evidence>
<dbReference type="InterPro" id="IPR002155">
    <property type="entry name" value="Thiolase"/>
</dbReference>
<accession>A0ABP8RTB9</accession>
<gene>
    <name evidence="7" type="ORF">GCM10023175_34460</name>
</gene>
<name>A0ABP8RTB9_9PSEU</name>
<sequence length="384" mass="39507">MPDAVIVDAVRTPSGRRGGGLADVHPADLSASVLRALVERTALDPVHVEDVQWGCVSQAGDQAGNVGRAAVLAAGWPEEVPAVTVTRACASGQQAIEHAAWAVLAGQMDVVVAGGVESSSRVSLGAARQGGDPNGRVPRERYGVDGFDQLRGAERIARRWNLSRAQLDDFALRSHDRALSAARAGLYGPVLAPVDVGGARVTEDECPRTGLDAAGLVGRAPLVPDGVLQRGHAAPLADAAAALLVTSTEAARRFGFTPIARYHSGAVAAASPLDVLTAHIPATEKVLKRSGLAVGDIGAVEISEPFAPAPMAWLAEVGVDPGIVNAWGGSLALGHPLGATGAVLMTTLLARMRRDRVRFGLQVVCGGGGIATATIIELLDPFYC</sequence>
<evidence type="ECO:0000313" key="7">
    <source>
        <dbReference type="EMBL" id="GAA4548365.1"/>
    </source>
</evidence>
<evidence type="ECO:0000313" key="8">
    <source>
        <dbReference type="Proteomes" id="UP001501598"/>
    </source>
</evidence>
<dbReference type="Gene3D" id="3.40.47.10">
    <property type="match status" value="2"/>
</dbReference>
<dbReference type="SUPFAM" id="SSF53901">
    <property type="entry name" value="Thiolase-like"/>
    <property type="match status" value="2"/>
</dbReference>
<dbReference type="PROSITE" id="PS00737">
    <property type="entry name" value="THIOLASE_2"/>
    <property type="match status" value="1"/>
</dbReference>
<keyword evidence="8" id="KW-1185">Reference proteome</keyword>
<feature type="domain" description="Thiolase C-terminal" evidence="6">
    <location>
        <begin position="257"/>
        <end position="377"/>
    </location>
</feature>
<dbReference type="PIRSF" id="PIRSF000429">
    <property type="entry name" value="Ac-CoA_Ac_transf"/>
    <property type="match status" value="1"/>
</dbReference>
<dbReference type="Pfam" id="PF02803">
    <property type="entry name" value="Thiolase_C"/>
    <property type="match status" value="1"/>
</dbReference>
<dbReference type="PANTHER" id="PTHR43365">
    <property type="entry name" value="BLR7806 PROTEIN"/>
    <property type="match status" value="1"/>
</dbReference>
<keyword evidence="2 4" id="KW-0808">Transferase</keyword>
<dbReference type="InterPro" id="IPR020616">
    <property type="entry name" value="Thiolase_N"/>
</dbReference>
<comment type="caution">
    <text evidence="7">The sequence shown here is derived from an EMBL/GenBank/DDBJ whole genome shotgun (WGS) entry which is preliminary data.</text>
</comment>
<keyword evidence="3 4" id="KW-0012">Acyltransferase</keyword>
<dbReference type="NCBIfam" id="TIGR01930">
    <property type="entry name" value="AcCoA-C-Actrans"/>
    <property type="match status" value="1"/>
</dbReference>
<dbReference type="EMBL" id="BAABGT010000040">
    <property type="protein sequence ID" value="GAA4548365.1"/>
    <property type="molecule type" value="Genomic_DNA"/>
</dbReference>
<dbReference type="Pfam" id="PF00108">
    <property type="entry name" value="Thiolase_N"/>
    <property type="match status" value="1"/>
</dbReference>
<evidence type="ECO:0000259" key="5">
    <source>
        <dbReference type="Pfam" id="PF00108"/>
    </source>
</evidence>
<evidence type="ECO:0000256" key="4">
    <source>
        <dbReference type="RuleBase" id="RU003557"/>
    </source>
</evidence>
<evidence type="ECO:0000256" key="1">
    <source>
        <dbReference type="ARBA" id="ARBA00010982"/>
    </source>
</evidence>
<dbReference type="InterPro" id="IPR020613">
    <property type="entry name" value="Thiolase_CS"/>
</dbReference>
<proteinExistence type="inferred from homology"/>
<dbReference type="InterPro" id="IPR020617">
    <property type="entry name" value="Thiolase_C"/>
</dbReference>
<dbReference type="PANTHER" id="PTHR43365:SF1">
    <property type="entry name" value="ACETYL-COA C-ACYLTRANSFERASE"/>
    <property type="match status" value="1"/>
</dbReference>
<dbReference type="RefSeq" id="WP_345419038.1">
    <property type="nucleotide sequence ID" value="NZ_BAABGT010000040.1"/>
</dbReference>
<feature type="domain" description="Thiolase N-terminal" evidence="5">
    <location>
        <begin position="5"/>
        <end position="248"/>
    </location>
</feature>
<dbReference type="CDD" id="cd00751">
    <property type="entry name" value="thiolase"/>
    <property type="match status" value="1"/>
</dbReference>
<evidence type="ECO:0000256" key="3">
    <source>
        <dbReference type="ARBA" id="ARBA00023315"/>
    </source>
</evidence>